<dbReference type="InterPro" id="IPR036610">
    <property type="entry name" value="PEBP-like_sf"/>
</dbReference>
<dbReference type="InterPro" id="IPR035810">
    <property type="entry name" value="PEBP_euk"/>
</dbReference>
<proteinExistence type="predicted"/>
<dbReference type="AlphaFoldDB" id="A0AAD6UIQ7"/>
<protein>
    <submittedName>
        <fullName evidence="2">Phosphatidylethanolamine-binding protein</fullName>
    </submittedName>
</protein>
<evidence type="ECO:0000256" key="1">
    <source>
        <dbReference type="SAM" id="SignalP"/>
    </source>
</evidence>
<dbReference type="Proteomes" id="UP001222325">
    <property type="component" value="Unassembled WGS sequence"/>
</dbReference>
<feature type="signal peptide" evidence="1">
    <location>
        <begin position="1"/>
        <end position="19"/>
    </location>
</feature>
<feature type="chain" id="PRO_5041937287" evidence="1">
    <location>
        <begin position="20"/>
        <end position="274"/>
    </location>
</feature>
<dbReference type="SUPFAM" id="SSF49777">
    <property type="entry name" value="PEBP-like"/>
    <property type="match status" value="1"/>
</dbReference>
<gene>
    <name evidence="2" type="ORF">B0H15DRAFT_937475</name>
</gene>
<accession>A0AAD6UIQ7</accession>
<evidence type="ECO:0000313" key="3">
    <source>
        <dbReference type="Proteomes" id="UP001222325"/>
    </source>
</evidence>
<sequence>MLSSPFFLYLSLVLPVAFAATTKTTPLAISAIQAHFKQALLVPEVFPTFSPDATLDIAFAASPISPGQPLAQADVGTKPAVTISALDDKSLTGSFTIAMVDADVVGADESGGVNRHWLENGVTVADGALSNASATVITAYAGPGPASGSGPHRYVVLLYQQPTTFTAPADLSKLVDGVQKFDLNAYVKNSGLGNLVAANYFTVEVGTDSTSLPATSSVVTSTLATRSASAGASTASGASSAPAPSGSTRPNGASKLNLGFAPVLVALAMIALLQ</sequence>
<reference evidence="2" key="1">
    <citation type="submission" date="2023-03" db="EMBL/GenBank/DDBJ databases">
        <title>Massive genome expansion in bonnet fungi (Mycena s.s.) driven by repeated elements and novel gene families across ecological guilds.</title>
        <authorList>
            <consortium name="Lawrence Berkeley National Laboratory"/>
            <person name="Harder C.B."/>
            <person name="Miyauchi S."/>
            <person name="Viragh M."/>
            <person name="Kuo A."/>
            <person name="Thoen E."/>
            <person name="Andreopoulos B."/>
            <person name="Lu D."/>
            <person name="Skrede I."/>
            <person name="Drula E."/>
            <person name="Henrissat B."/>
            <person name="Morin E."/>
            <person name="Kohler A."/>
            <person name="Barry K."/>
            <person name="LaButti K."/>
            <person name="Morin E."/>
            <person name="Salamov A."/>
            <person name="Lipzen A."/>
            <person name="Mereny Z."/>
            <person name="Hegedus B."/>
            <person name="Baldrian P."/>
            <person name="Stursova M."/>
            <person name="Weitz H."/>
            <person name="Taylor A."/>
            <person name="Grigoriev I.V."/>
            <person name="Nagy L.G."/>
            <person name="Martin F."/>
            <person name="Kauserud H."/>
        </authorList>
    </citation>
    <scope>NUCLEOTIDE SEQUENCE</scope>
    <source>
        <strain evidence="2">CBHHK173m</strain>
    </source>
</reference>
<name>A0AAD6UIQ7_9AGAR</name>
<keyword evidence="1" id="KW-0732">Signal</keyword>
<dbReference type="EMBL" id="JARJCN010000009">
    <property type="protein sequence ID" value="KAJ7098163.1"/>
    <property type="molecule type" value="Genomic_DNA"/>
</dbReference>
<dbReference type="CDD" id="cd00866">
    <property type="entry name" value="PEBP_euk"/>
    <property type="match status" value="1"/>
</dbReference>
<evidence type="ECO:0000313" key="2">
    <source>
        <dbReference type="EMBL" id="KAJ7098163.1"/>
    </source>
</evidence>
<comment type="caution">
    <text evidence="2">The sequence shown here is derived from an EMBL/GenBank/DDBJ whole genome shotgun (WGS) entry which is preliminary data.</text>
</comment>
<dbReference type="InterPro" id="IPR008914">
    <property type="entry name" value="PEBP"/>
</dbReference>
<dbReference type="PANTHER" id="PTHR11362">
    <property type="entry name" value="PHOSPHATIDYLETHANOLAMINE-BINDING PROTEIN"/>
    <property type="match status" value="1"/>
</dbReference>
<dbReference type="Pfam" id="PF01161">
    <property type="entry name" value="PBP"/>
    <property type="match status" value="1"/>
</dbReference>
<dbReference type="Gene3D" id="3.90.280.10">
    <property type="entry name" value="PEBP-like"/>
    <property type="match status" value="1"/>
</dbReference>
<organism evidence="2 3">
    <name type="scientific">Mycena belliarum</name>
    <dbReference type="NCBI Taxonomy" id="1033014"/>
    <lineage>
        <taxon>Eukaryota</taxon>
        <taxon>Fungi</taxon>
        <taxon>Dikarya</taxon>
        <taxon>Basidiomycota</taxon>
        <taxon>Agaricomycotina</taxon>
        <taxon>Agaricomycetes</taxon>
        <taxon>Agaricomycetidae</taxon>
        <taxon>Agaricales</taxon>
        <taxon>Marasmiineae</taxon>
        <taxon>Mycenaceae</taxon>
        <taxon>Mycena</taxon>
    </lineage>
</organism>
<keyword evidence="3" id="KW-1185">Reference proteome</keyword>
<dbReference type="PANTHER" id="PTHR11362:SF140">
    <property type="entry name" value="PEBP-LIKE PROTEIN"/>
    <property type="match status" value="1"/>
</dbReference>